<dbReference type="Pfam" id="PF22725">
    <property type="entry name" value="GFO_IDH_MocA_C3"/>
    <property type="match status" value="1"/>
</dbReference>
<feature type="domain" description="GFO/IDH/MocA-like oxidoreductase" evidence="4">
    <location>
        <begin position="133"/>
        <end position="257"/>
    </location>
</feature>
<comment type="similarity">
    <text evidence="1">Belongs to the Gfo/Idh/MocA family.</text>
</comment>
<dbReference type="InterPro" id="IPR055170">
    <property type="entry name" value="GFO_IDH_MocA-like_dom"/>
</dbReference>
<feature type="domain" description="Gfo/Idh/MocA-like oxidoreductase N-terminal" evidence="3">
    <location>
        <begin position="4"/>
        <end position="119"/>
    </location>
</feature>
<evidence type="ECO:0000256" key="2">
    <source>
        <dbReference type="ARBA" id="ARBA00023002"/>
    </source>
</evidence>
<dbReference type="Gene3D" id="3.40.50.720">
    <property type="entry name" value="NAD(P)-binding Rossmann-like Domain"/>
    <property type="match status" value="1"/>
</dbReference>
<organism evidence="5 6">
    <name type="scientific">Butyricicoccus pullicaecorum</name>
    <dbReference type="NCBI Taxonomy" id="501571"/>
    <lineage>
        <taxon>Bacteria</taxon>
        <taxon>Bacillati</taxon>
        <taxon>Bacillota</taxon>
        <taxon>Clostridia</taxon>
        <taxon>Eubacteriales</taxon>
        <taxon>Butyricicoccaceae</taxon>
        <taxon>Butyricicoccus</taxon>
    </lineage>
</organism>
<dbReference type="Proteomes" id="UP000195897">
    <property type="component" value="Unassembled WGS sequence"/>
</dbReference>
<name>A0A1Y4LCE9_9FIRM</name>
<dbReference type="GO" id="GO:0005737">
    <property type="term" value="C:cytoplasm"/>
    <property type="evidence" value="ECO:0007669"/>
    <property type="project" value="TreeGrafter"/>
</dbReference>
<gene>
    <name evidence="5" type="ORF">B5F17_00430</name>
</gene>
<accession>A0A1Y4LCE9</accession>
<evidence type="ECO:0000313" key="6">
    <source>
        <dbReference type="Proteomes" id="UP000195897"/>
    </source>
</evidence>
<dbReference type="SUPFAM" id="SSF51735">
    <property type="entry name" value="NAD(P)-binding Rossmann-fold domains"/>
    <property type="match status" value="1"/>
</dbReference>
<proteinExistence type="inferred from homology"/>
<keyword evidence="2" id="KW-0560">Oxidoreductase</keyword>
<comment type="caution">
    <text evidence="5">The sequence shown here is derived from an EMBL/GenBank/DDBJ whole genome shotgun (WGS) entry which is preliminary data.</text>
</comment>
<evidence type="ECO:0000313" key="5">
    <source>
        <dbReference type="EMBL" id="OUP54398.1"/>
    </source>
</evidence>
<dbReference type="InterPro" id="IPR036291">
    <property type="entry name" value="NAD(P)-bd_dom_sf"/>
</dbReference>
<dbReference type="InterPro" id="IPR000683">
    <property type="entry name" value="Gfo/Idh/MocA-like_OxRdtase_N"/>
</dbReference>
<dbReference type="GO" id="GO:0016491">
    <property type="term" value="F:oxidoreductase activity"/>
    <property type="evidence" value="ECO:0007669"/>
    <property type="project" value="UniProtKB-KW"/>
</dbReference>
<dbReference type="EMBL" id="NFKK01000001">
    <property type="protein sequence ID" value="OUP54398.1"/>
    <property type="molecule type" value="Genomic_DNA"/>
</dbReference>
<dbReference type="PANTHER" id="PTHR42840">
    <property type="entry name" value="NAD(P)-BINDING ROSSMANN-FOLD SUPERFAMILY PROTEIN-RELATED"/>
    <property type="match status" value="1"/>
</dbReference>
<dbReference type="GO" id="GO:0000166">
    <property type="term" value="F:nucleotide binding"/>
    <property type="evidence" value="ECO:0007669"/>
    <property type="project" value="InterPro"/>
</dbReference>
<dbReference type="Gene3D" id="3.30.360.10">
    <property type="entry name" value="Dihydrodipicolinate Reductase, domain 2"/>
    <property type="match status" value="1"/>
</dbReference>
<dbReference type="AlphaFoldDB" id="A0A1Y4LCE9"/>
<dbReference type="Pfam" id="PF01408">
    <property type="entry name" value="GFO_IDH_MocA"/>
    <property type="match status" value="1"/>
</dbReference>
<evidence type="ECO:0000259" key="4">
    <source>
        <dbReference type="Pfam" id="PF22725"/>
    </source>
</evidence>
<dbReference type="PANTHER" id="PTHR42840:SF3">
    <property type="entry name" value="BINDING ROSSMANN FOLD OXIDOREDUCTASE, PUTATIVE (AFU_ORTHOLOGUE AFUA_2G10240)-RELATED"/>
    <property type="match status" value="1"/>
</dbReference>
<dbReference type="SUPFAM" id="SSF55347">
    <property type="entry name" value="Glyceraldehyde-3-phosphate dehydrogenase-like, C-terminal domain"/>
    <property type="match status" value="1"/>
</dbReference>
<protein>
    <submittedName>
        <fullName evidence="5">Inositol 2-dehydrogenase</fullName>
    </submittedName>
</protein>
<reference evidence="6" key="1">
    <citation type="submission" date="2017-04" db="EMBL/GenBank/DDBJ databases">
        <title>Function of individual gut microbiota members based on whole genome sequencing of pure cultures obtained from chicken caecum.</title>
        <authorList>
            <person name="Medvecky M."/>
            <person name="Cejkova D."/>
            <person name="Polansky O."/>
            <person name="Karasova D."/>
            <person name="Kubasova T."/>
            <person name="Cizek A."/>
            <person name="Rychlik I."/>
        </authorList>
    </citation>
    <scope>NUCLEOTIDE SEQUENCE [LARGE SCALE GENOMIC DNA]</scope>
    <source>
        <strain evidence="6">An180</strain>
    </source>
</reference>
<dbReference type="GO" id="GO:0006740">
    <property type="term" value="P:NADPH regeneration"/>
    <property type="evidence" value="ECO:0007669"/>
    <property type="project" value="TreeGrafter"/>
</dbReference>
<evidence type="ECO:0000256" key="1">
    <source>
        <dbReference type="ARBA" id="ARBA00010928"/>
    </source>
</evidence>
<sequence length="338" mass="37027">MRKIKVGIAGLGRLGKVHANNIAYKIPNADLTAACSIVPAELEYAKEKLGVTDVYTDFREMLEKADIDAVAIVTTSSEHCWQIEAALDAGKHVFSDKPLGVDVAQCKQAEKAVERHPDLTFMLGFMRRYDKSYAYAKKKIEEGAIGTPYMVKATGIDPEAHVEGAIKFAATSGGIFLDMAIHDIDLMRWFLGCEATEVFAQGCTFKHPEFQQVGDDETAMACYKFENGAMGFVHVGRTAPHGYHVETEIIGTEGSIRISAIPEKNQAMIFDVHGAVTECVGSFPERFDEAYLLEMQEFIDCVCEGKQPGVNVYDGTKSTAIGYATTEAWKTGKIVKIG</sequence>
<dbReference type="RefSeq" id="WP_087369781.1">
    <property type="nucleotide sequence ID" value="NZ_NFKK01000001.1"/>
</dbReference>
<evidence type="ECO:0000259" key="3">
    <source>
        <dbReference type="Pfam" id="PF01408"/>
    </source>
</evidence>